<dbReference type="PANTHER" id="PTHR10322:SF23">
    <property type="entry name" value="DNA POLYMERASE DELTA CATALYTIC SUBUNIT"/>
    <property type="match status" value="1"/>
</dbReference>
<evidence type="ECO:0000256" key="6">
    <source>
        <dbReference type="ARBA" id="ARBA00023125"/>
    </source>
</evidence>
<evidence type="ECO:0000256" key="1">
    <source>
        <dbReference type="ARBA" id="ARBA00005755"/>
    </source>
</evidence>
<dbReference type="KEGG" id="sjv:SJAV_00240"/>
<evidence type="ECO:0000313" key="9">
    <source>
        <dbReference type="EMBL" id="BFH72080.1"/>
    </source>
</evidence>
<dbReference type="InterPro" id="IPR050240">
    <property type="entry name" value="DNA_pol_type-B"/>
</dbReference>
<keyword evidence="3" id="KW-0808">Transferase</keyword>
<dbReference type="GO" id="GO:0003677">
    <property type="term" value="F:DNA binding"/>
    <property type="evidence" value="ECO:0007669"/>
    <property type="project" value="UniProtKB-KW"/>
</dbReference>
<dbReference type="InterPro" id="IPR023211">
    <property type="entry name" value="DNA_pol_palm_dom_sf"/>
</dbReference>
<gene>
    <name evidence="9" type="ORF">SJAV_00240</name>
</gene>
<name>A0AAT9GN25_9CREN</name>
<dbReference type="SMART" id="SM00486">
    <property type="entry name" value="POLBc"/>
    <property type="match status" value="1"/>
</dbReference>
<sequence length="551" mass="64781">MYVLDAYPERGGVRILLNDFEKEFIKTTFPVYAITDNPDIVLQHPEVKYYEEEKWRTLDGKEVILYRFEVESFNAYYYMRKRLNVVNELPTVLSQTLYKLGIRPFSELYDTSYTLNFPKIKVATIRHLRWYDGCDNCYEVEINGKVERYYSFPDIEADVIECYGFPCNKVKAQVKIDGSKKRSPVGIRGLIEWSYITRTPLHEIAYETIGKALTTNEAWVALQRKIIIPKVVPRVEKLRRLEDIMIADKGGLVLFPKLGCFNNVYQVDFKSMYPSLIIKYNISAETIDACDDIKTELHSICLKEKGIVPEALSWLVKRKEDLKKVDEERAEAIKWILVASFGYLGYRNSRFGKIEAYEMVTYFARKTLRKAIEIAEKLGYEVLHGIIDSLVIHGDGIKFVEEVEKETGLRLDYKRLDWIIFTKTRKDTPYPMRYIGRREDGEIIAKGLIRSNMPNLVKDFLSSFLDILSEKRNCEEVKNSRGEIKKVYEEFERKLFYGEPKDYIIWIKDKPYVRGLKGFYEAEDSLKDKDVFYYKSYLDRLYNDVMEMIAC</sequence>
<accession>A0AAT9GN25</accession>
<dbReference type="PANTHER" id="PTHR10322">
    <property type="entry name" value="DNA POLYMERASE CATALYTIC SUBUNIT"/>
    <property type="match status" value="1"/>
</dbReference>
<dbReference type="InterPro" id="IPR043502">
    <property type="entry name" value="DNA/RNA_pol_sf"/>
</dbReference>
<dbReference type="Gene3D" id="1.10.287.690">
    <property type="entry name" value="Helix hairpin bin"/>
    <property type="match status" value="1"/>
</dbReference>
<organism evidence="9">
    <name type="scientific">Sulfurisphaera javensis</name>
    <dbReference type="NCBI Taxonomy" id="2049879"/>
    <lineage>
        <taxon>Archaea</taxon>
        <taxon>Thermoproteota</taxon>
        <taxon>Thermoprotei</taxon>
        <taxon>Sulfolobales</taxon>
        <taxon>Sulfolobaceae</taxon>
        <taxon>Sulfurisphaera</taxon>
    </lineage>
</organism>
<keyword evidence="5" id="KW-0239">DNA-directed DNA polymerase</keyword>
<dbReference type="Pfam" id="PF00136">
    <property type="entry name" value="DNA_pol_B"/>
    <property type="match status" value="1"/>
</dbReference>
<evidence type="ECO:0000256" key="3">
    <source>
        <dbReference type="ARBA" id="ARBA00022679"/>
    </source>
</evidence>
<dbReference type="EMBL" id="AP031322">
    <property type="protein sequence ID" value="BFH72080.1"/>
    <property type="molecule type" value="Genomic_DNA"/>
</dbReference>
<comment type="catalytic activity">
    <reaction evidence="7">
        <text>DNA(n) + a 2'-deoxyribonucleoside 5'-triphosphate = DNA(n+1) + diphosphate</text>
        <dbReference type="Rhea" id="RHEA:22508"/>
        <dbReference type="Rhea" id="RHEA-COMP:17339"/>
        <dbReference type="Rhea" id="RHEA-COMP:17340"/>
        <dbReference type="ChEBI" id="CHEBI:33019"/>
        <dbReference type="ChEBI" id="CHEBI:61560"/>
        <dbReference type="ChEBI" id="CHEBI:173112"/>
        <dbReference type="EC" id="2.7.7.7"/>
    </reaction>
</comment>
<dbReference type="GO" id="GO:0003887">
    <property type="term" value="F:DNA-directed DNA polymerase activity"/>
    <property type="evidence" value="ECO:0007669"/>
    <property type="project" value="UniProtKB-KW"/>
</dbReference>
<dbReference type="GO" id="GO:0000166">
    <property type="term" value="F:nucleotide binding"/>
    <property type="evidence" value="ECO:0007669"/>
    <property type="project" value="InterPro"/>
</dbReference>
<evidence type="ECO:0000256" key="2">
    <source>
        <dbReference type="ARBA" id="ARBA00012417"/>
    </source>
</evidence>
<dbReference type="GO" id="GO:0006261">
    <property type="term" value="P:DNA-templated DNA replication"/>
    <property type="evidence" value="ECO:0007669"/>
    <property type="project" value="TreeGrafter"/>
</dbReference>
<keyword evidence="6" id="KW-0238">DNA-binding</keyword>
<dbReference type="InterPro" id="IPR006172">
    <property type="entry name" value="DNA-dir_DNA_pol_B"/>
</dbReference>
<comment type="similarity">
    <text evidence="1">Belongs to the DNA polymerase type-B family.</text>
</comment>
<proteinExistence type="inferred from homology"/>
<evidence type="ECO:0000256" key="7">
    <source>
        <dbReference type="ARBA" id="ARBA00049244"/>
    </source>
</evidence>
<dbReference type="Gene3D" id="3.90.1600.10">
    <property type="entry name" value="Palm domain of DNA polymerase"/>
    <property type="match status" value="1"/>
</dbReference>
<feature type="domain" description="DNA-directed DNA polymerase family B multifunctional" evidence="8">
    <location>
        <begin position="222"/>
        <end position="378"/>
    </location>
</feature>
<dbReference type="SUPFAM" id="SSF56672">
    <property type="entry name" value="DNA/RNA polymerases"/>
    <property type="match status" value="1"/>
</dbReference>
<dbReference type="AlphaFoldDB" id="A0AAT9GN25"/>
<keyword evidence="4" id="KW-0548">Nucleotidyltransferase</keyword>
<protein>
    <recommendedName>
        <fullName evidence="2">DNA-directed DNA polymerase</fullName>
        <ecNumber evidence="2">2.7.7.7</ecNumber>
    </recommendedName>
</protein>
<evidence type="ECO:0000256" key="4">
    <source>
        <dbReference type="ARBA" id="ARBA00022695"/>
    </source>
</evidence>
<dbReference type="EC" id="2.7.7.7" evidence="2"/>
<evidence type="ECO:0000256" key="5">
    <source>
        <dbReference type="ARBA" id="ARBA00022932"/>
    </source>
</evidence>
<dbReference type="InterPro" id="IPR006134">
    <property type="entry name" value="DNA-dir_DNA_pol_B_multi_dom"/>
</dbReference>
<reference evidence="9" key="1">
    <citation type="submission" date="2024-03" db="EMBL/GenBank/DDBJ databases">
        <title>Complete genome sequence of Sulfurisphaera javensis strain KD-1.</title>
        <authorList>
            <person name="Sakai H."/>
            <person name="Nur N."/>
            <person name="Suwanto A."/>
            <person name="Kurosawa N."/>
        </authorList>
    </citation>
    <scope>NUCLEOTIDE SEQUENCE</scope>
    <source>
        <strain evidence="9">KD-1</strain>
    </source>
</reference>
<evidence type="ECO:0000259" key="8">
    <source>
        <dbReference type="Pfam" id="PF00136"/>
    </source>
</evidence>